<dbReference type="Gene3D" id="3.40.50.150">
    <property type="entry name" value="Vaccinia Virus protein VP39"/>
    <property type="match status" value="1"/>
</dbReference>
<organism evidence="2 3">
    <name type="scientific">Tissierella carlieri</name>
    <dbReference type="NCBI Taxonomy" id="689904"/>
    <lineage>
        <taxon>Bacteria</taxon>
        <taxon>Bacillati</taxon>
        <taxon>Bacillota</taxon>
        <taxon>Tissierellia</taxon>
        <taxon>Tissierellales</taxon>
        <taxon>Tissierellaceae</taxon>
        <taxon>Tissierella</taxon>
    </lineage>
</organism>
<dbReference type="SUPFAM" id="SSF53335">
    <property type="entry name" value="S-adenosyl-L-methionine-dependent methyltransferases"/>
    <property type="match status" value="1"/>
</dbReference>
<sequence>MEHKLENPQRLKELNPSETLKNLGLGDGSSFCDIGAGTGIFTFAASKLTNSNIYAVDISTEMLEVLKVKRTEQNADNVILKNDVQDVPSSSCDIVLASTVFHELEDIDGMADEIKRILTNGGLLAIIEFHKRKTPIGPPTNHRLSPEQIDNLLQKHEFNKIKYFELGENFYISIFTLNS</sequence>
<keyword evidence="3" id="KW-1185">Reference proteome</keyword>
<dbReference type="EMBL" id="JANGAC010000003">
    <property type="protein sequence ID" value="MCQ4922607.1"/>
    <property type="molecule type" value="Genomic_DNA"/>
</dbReference>
<evidence type="ECO:0000313" key="2">
    <source>
        <dbReference type="EMBL" id="MCQ4922607.1"/>
    </source>
</evidence>
<feature type="domain" description="Methyltransferase type 11" evidence="1">
    <location>
        <begin position="33"/>
        <end position="126"/>
    </location>
</feature>
<dbReference type="InterPro" id="IPR013216">
    <property type="entry name" value="Methyltransf_11"/>
</dbReference>
<dbReference type="GO" id="GO:0032259">
    <property type="term" value="P:methylation"/>
    <property type="evidence" value="ECO:0007669"/>
    <property type="project" value="UniProtKB-KW"/>
</dbReference>
<dbReference type="InterPro" id="IPR029063">
    <property type="entry name" value="SAM-dependent_MTases_sf"/>
</dbReference>
<name>A0ABT1S9A9_9FIRM</name>
<keyword evidence="2" id="KW-0489">Methyltransferase</keyword>
<dbReference type="GO" id="GO:0008168">
    <property type="term" value="F:methyltransferase activity"/>
    <property type="evidence" value="ECO:0007669"/>
    <property type="project" value="UniProtKB-KW"/>
</dbReference>
<dbReference type="CDD" id="cd02440">
    <property type="entry name" value="AdoMet_MTases"/>
    <property type="match status" value="1"/>
</dbReference>
<evidence type="ECO:0000259" key="1">
    <source>
        <dbReference type="Pfam" id="PF08241"/>
    </source>
</evidence>
<comment type="caution">
    <text evidence="2">The sequence shown here is derived from an EMBL/GenBank/DDBJ whole genome shotgun (WGS) entry which is preliminary data.</text>
</comment>
<dbReference type="PANTHER" id="PTHR43591">
    <property type="entry name" value="METHYLTRANSFERASE"/>
    <property type="match status" value="1"/>
</dbReference>
<proteinExistence type="predicted"/>
<gene>
    <name evidence="2" type="ORF">NE686_05900</name>
</gene>
<keyword evidence="2" id="KW-0808">Transferase</keyword>
<evidence type="ECO:0000313" key="3">
    <source>
        <dbReference type="Proteomes" id="UP001524478"/>
    </source>
</evidence>
<protein>
    <submittedName>
        <fullName evidence="2">Class I SAM-dependent methyltransferase</fullName>
    </submittedName>
</protein>
<dbReference type="Proteomes" id="UP001524478">
    <property type="component" value="Unassembled WGS sequence"/>
</dbReference>
<dbReference type="RefSeq" id="WP_256310809.1">
    <property type="nucleotide sequence ID" value="NZ_JANGAC010000003.1"/>
</dbReference>
<accession>A0ABT1S9A9</accession>
<dbReference type="Pfam" id="PF08241">
    <property type="entry name" value="Methyltransf_11"/>
    <property type="match status" value="1"/>
</dbReference>
<reference evidence="2 3" key="1">
    <citation type="submission" date="2022-06" db="EMBL/GenBank/DDBJ databases">
        <title>Isolation of gut microbiota from human fecal samples.</title>
        <authorList>
            <person name="Pamer E.G."/>
            <person name="Barat B."/>
            <person name="Waligurski E."/>
            <person name="Medina S."/>
            <person name="Paddock L."/>
            <person name="Mostad J."/>
        </authorList>
    </citation>
    <scope>NUCLEOTIDE SEQUENCE [LARGE SCALE GENOMIC DNA]</scope>
    <source>
        <strain evidence="2 3">DFI.7.95</strain>
    </source>
</reference>